<comment type="caution">
    <text evidence="1">The sequence shown here is derived from an EMBL/GenBank/DDBJ whole genome shotgun (WGS) entry which is preliminary data.</text>
</comment>
<reference evidence="1" key="1">
    <citation type="submission" date="2023-07" db="EMBL/GenBank/DDBJ databases">
        <title>Sorghum-associated microbial communities from plants grown in Nebraska, USA.</title>
        <authorList>
            <person name="Schachtman D."/>
        </authorList>
    </citation>
    <scope>NUCLEOTIDE SEQUENCE</scope>
    <source>
        <strain evidence="1">DS3754</strain>
    </source>
</reference>
<accession>A0AAW8D659</accession>
<evidence type="ECO:0000313" key="2">
    <source>
        <dbReference type="Proteomes" id="UP001242045"/>
    </source>
</evidence>
<name>A0AAW8D659_9BURK</name>
<organism evidence="1 2">
    <name type="scientific">Variovorax boronicumulans</name>
    <dbReference type="NCBI Taxonomy" id="436515"/>
    <lineage>
        <taxon>Bacteria</taxon>
        <taxon>Pseudomonadati</taxon>
        <taxon>Pseudomonadota</taxon>
        <taxon>Betaproteobacteria</taxon>
        <taxon>Burkholderiales</taxon>
        <taxon>Comamonadaceae</taxon>
        <taxon>Variovorax</taxon>
    </lineage>
</organism>
<gene>
    <name evidence="1" type="ORF">J2W31_004506</name>
</gene>
<dbReference type="AlphaFoldDB" id="A0AAW8D659"/>
<dbReference type="RefSeq" id="WP_307686092.1">
    <property type="nucleotide sequence ID" value="NZ_JAUSRD010000012.1"/>
</dbReference>
<dbReference type="EMBL" id="JAUSRD010000012">
    <property type="protein sequence ID" value="MDP9895381.1"/>
    <property type="molecule type" value="Genomic_DNA"/>
</dbReference>
<sequence length="143" mass="14332">MKLSTGLRNGLLSGDSLKALLDGGEIRIYDTTTVPASADDATTGATLLVVIKNAGAGITFTTATGGVMQKTLAEVWSGVNGATGTAKFYRHVLSADDNSASSSAVRIQGTVGLAGADMNLSSVALTSGATQSLNFYSVAMPAG</sequence>
<protein>
    <submittedName>
        <fullName evidence="1">Uncharacterized protein</fullName>
    </submittedName>
</protein>
<evidence type="ECO:0000313" key="1">
    <source>
        <dbReference type="EMBL" id="MDP9895381.1"/>
    </source>
</evidence>
<proteinExistence type="predicted"/>
<dbReference type="Proteomes" id="UP001242045">
    <property type="component" value="Unassembled WGS sequence"/>
</dbReference>